<evidence type="ECO:0000313" key="4">
    <source>
        <dbReference type="Proteomes" id="UP000261003"/>
    </source>
</evidence>
<keyword evidence="1" id="KW-0472">Membrane</keyword>
<evidence type="ECO:0000256" key="1">
    <source>
        <dbReference type="SAM" id="Phobius"/>
    </source>
</evidence>
<sequence length="79" mass="9626">MREPKLLLFKMRLSVRSLILWIWNLFSLIKRESLSDYRIKHMFAKIISVICTTIIMVYNKILNLLQNMKQSAFFHMYQD</sequence>
<feature type="transmembrane region" description="Helical" evidence="1">
    <location>
        <begin position="41"/>
        <end position="59"/>
    </location>
</feature>
<accession>A0A3E4W3J8</accession>
<comment type="caution">
    <text evidence="2">The sequence shown here is derived from an EMBL/GenBank/DDBJ whole genome shotgun (WGS) entry which is preliminary data.</text>
</comment>
<dbReference type="EMBL" id="QSTG01000078">
    <property type="protein sequence ID" value="RGM36732.1"/>
    <property type="molecule type" value="Genomic_DNA"/>
</dbReference>
<gene>
    <name evidence="3" type="ORF">DWX04_06700</name>
    <name evidence="2" type="ORF">DXC16_23365</name>
</gene>
<evidence type="ECO:0000313" key="3">
    <source>
        <dbReference type="EMBL" id="RGT95696.1"/>
    </source>
</evidence>
<dbReference type="Proteomes" id="UP000261003">
    <property type="component" value="Unassembled WGS sequence"/>
</dbReference>
<dbReference type="AlphaFoldDB" id="A0A3E4W3J8"/>
<keyword evidence="1" id="KW-1133">Transmembrane helix</keyword>
<feature type="transmembrane region" description="Helical" evidence="1">
    <location>
        <begin position="12"/>
        <end position="29"/>
    </location>
</feature>
<proteinExistence type="predicted"/>
<reference evidence="4 5" key="1">
    <citation type="submission" date="2018-08" db="EMBL/GenBank/DDBJ databases">
        <title>A genome reference for cultivated species of the human gut microbiota.</title>
        <authorList>
            <person name="Zou Y."/>
            <person name="Xue W."/>
            <person name="Luo G."/>
        </authorList>
    </citation>
    <scope>NUCLEOTIDE SEQUENCE [LARGE SCALE GENOMIC DNA]</scope>
    <source>
        <strain evidence="3 5">AF18-14</strain>
        <strain evidence="2 4">OM08-13BH</strain>
    </source>
</reference>
<organism evidence="2 4">
    <name type="scientific">Phocaeicola vulgatus</name>
    <name type="common">Bacteroides vulgatus</name>
    <dbReference type="NCBI Taxonomy" id="821"/>
    <lineage>
        <taxon>Bacteria</taxon>
        <taxon>Pseudomonadati</taxon>
        <taxon>Bacteroidota</taxon>
        <taxon>Bacteroidia</taxon>
        <taxon>Bacteroidales</taxon>
        <taxon>Bacteroidaceae</taxon>
        <taxon>Phocaeicola</taxon>
    </lineage>
</organism>
<evidence type="ECO:0000313" key="2">
    <source>
        <dbReference type="EMBL" id="RGM36732.1"/>
    </source>
</evidence>
<protein>
    <submittedName>
        <fullName evidence="2">Uncharacterized protein</fullName>
    </submittedName>
</protein>
<keyword evidence="1" id="KW-0812">Transmembrane</keyword>
<dbReference type="Proteomes" id="UP000283833">
    <property type="component" value="Unassembled WGS sequence"/>
</dbReference>
<evidence type="ECO:0000313" key="5">
    <source>
        <dbReference type="Proteomes" id="UP000283833"/>
    </source>
</evidence>
<name>A0A3E4W3J8_PHOVU</name>
<dbReference type="EMBL" id="QRXI01000006">
    <property type="protein sequence ID" value="RGT95696.1"/>
    <property type="molecule type" value="Genomic_DNA"/>
</dbReference>